<comment type="caution">
    <text evidence="5">Lacks conserved residue(s) required for the propagation of feature annotation.</text>
</comment>
<dbReference type="InterPro" id="IPR002052">
    <property type="entry name" value="DNA_methylase_N6_adenine_CS"/>
</dbReference>
<feature type="binding site" evidence="5">
    <location>
        <position position="143"/>
    </location>
    <ligand>
        <name>S-adenosyl-L-methionine</name>
        <dbReference type="ChEBI" id="CHEBI:59789"/>
    </ligand>
</feature>
<gene>
    <name evidence="5" type="primary">prmC</name>
    <name evidence="8" type="ORF">AR1Y2_2798</name>
</gene>
<evidence type="ECO:0000256" key="3">
    <source>
        <dbReference type="ARBA" id="ARBA00022691"/>
    </source>
</evidence>
<evidence type="ECO:0000313" key="8">
    <source>
        <dbReference type="EMBL" id="QCP36252.1"/>
    </source>
</evidence>
<feature type="domain" description="Methyltransferase small" evidence="6">
    <location>
        <begin position="112"/>
        <end position="188"/>
    </location>
</feature>
<dbReference type="Gene3D" id="1.10.8.10">
    <property type="entry name" value="DNA helicase RuvA subunit, C-terminal domain"/>
    <property type="match status" value="1"/>
</dbReference>
<dbReference type="PROSITE" id="PS00092">
    <property type="entry name" value="N6_MTASE"/>
    <property type="match status" value="1"/>
</dbReference>
<comment type="catalytic activity">
    <reaction evidence="4 5">
        <text>L-glutaminyl-[peptide chain release factor] + S-adenosyl-L-methionine = N(5)-methyl-L-glutaminyl-[peptide chain release factor] + S-adenosyl-L-homocysteine + H(+)</text>
        <dbReference type="Rhea" id="RHEA:42896"/>
        <dbReference type="Rhea" id="RHEA-COMP:10271"/>
        <dbReference type="Rhea" id="RHEA-COMP:10272"/>
        <dbReference type="ChEBI" id="CHEBI:15378"/>
        <dbReference type="ChEBI" id="CHEBI:30011"/>
        <dbReference type="ChEBI" id="CHEBI:57856"/>
        <dbReference type="ChEBI" id="CHEBI:59789"/>
        <dbReference type="ChEBI" id="CHEBI:61891"/>
        <dbReference type="EC" id="2.1.1.297"/>
    </reaction>
</comment>
<feature type="binding site" evidence="5">
    <location>
        <begin position="184"/>
        <end position="187"/>
    </location>
    <ligand>
        <name>substrate</name>
    </ligand>
</feature>
<dbReference type="EC" id="2.1.1.297" evidence="5"/>
<keyword evidence="9" id="KW-1185">Reference proteome</keyword>
<dbReference type="SUPFAM" id="SSF53335">
    <property type="entry name" value="S-adenosyl-L-methionine-dependent methyltransferases"/>
    <property type="match status" value="1"/>
</dbReference>
<dbReference type="RefSeq" id="WP_137329511.1">
    <property type="nucleotide sequence ID" value="NZ_CP040058.1"/>
</dbReference>
<dbReference type="GO" id="GO:0003676">
    <property type="term" value="F:nucleic acid binding"/>
    <property type="evidence" value="ECO:0007669"/>
    <property type="project" value="InterPro"/>
</dbReference>
<dbReference type="Pfam" id="PF17827">
    <property type="entry name" value="PrmC_N"/>
    <property type="match status" value="1"/>
</dbReference>
<dbReference type="CDD" id="cd02440">
    <property type="entry name" value="AdoMet_MTases"/>
    <property type="match status" value="1"/>
</dbReference>
<dbReference type="EMBL" id="CP040058">
    <property type="protein sequence ID" value="QCP36252.1"/>
    <property type="molecule type" value="Genomic_DNA"/>
</dbReference>
<comment type="function">
    <text evidence="5">Methylates the class 1 translation termination release factors RF1/PrfA and RF2/PrfB on the glutamine residue of the universally conserved GGQ motif.</text>
</comment>
<evidence type="ECO:0000313" key="9">
    <source>
        <dbReference type="Proteomes" id="UP000298653"/>
    </source>
</evidence>
<evidence type="ECO:0000259" key="6">
    <source>
        <dbReference type="Pfam" id="PF05175"/>
    </source>
</evidence>
<dbReference type="Proteomes" id="UP000298653">
    <property type="component" value="Chromosome"/>
</dbReference>
<protein>
    <recommendedName>
        <fullName evidence="5">Release factor glutamine methyltransferase</fullName>
        <shortName evidence="5">RF MTase</shortName>
        <ecNumber evidence="5">2.1.1.297</ecNumber>
    </recommendedName>
    <alternativeName>
        <fullName evidence="5">N5-glutamine methyltransferase PrmC</fullName>
    </alternativeName>
    <alternativeName>
        <fullName evidence="5">Protein-(glutamine-N5) MTase PrmC</fullName>
    </alternativeName>
    <alternativeName>
        <fullName evidence="5">Protein-glutamine N-methyltransferase PrmC</fullName>
    </alternativeName>
</protein>
<dbReference type="InterPro" id="IPR040758">
    <property type="entry name" value="PrmC_N"/>
</dbReference>
<keyword evidence="3 5" id="KW-0949">S-adenosyl-L-methionine</keyword>
<evidence type="ECO:0000256" key="4">
    <source>
        <dbReference type="ARBA" id="ARBA00048391"/>
    </source>
</evidence>
<keyword evidence="2 5" id="KW-0808">Transferase</keyword>
<dbReference type="AlphaFoldDB" id="A0A4P8IEH0"/>
<dbReference type="KEGG" id="arf:AR1Y2_2798"/>
<dbReference type="PANTHER" id="PTHR18895:SF74">
    <property type="entry name" value="MTRF1L RELEASE FACTOR GLUTAMINE METHYLTRANSFERASE"/>
    <property type="match status" value="1"/>
</dbReference>
<name>A0A4P8IEH0_9FIRM</name>
<dbReference type="Gene3D" id="3.40.50.150">
    <property type="entry name" value="Vaccinia Virus protein VP39"/>
    <property type="match status" value="1"/>
</dbReference>
<comment type="similarity">
    <text evidence="5">Belongs to the protein N5-glutamine methyltransferase family. PrmC subfamily.</text>
</comment>
<dbReference type="OrthoDB" id="9800643at2"/>
<evidence type="ECO:0000259" key="7">
    <source>
        <dbReference type="Pfam" id="PF17827"/>
    </source>
</evidence>
<dbReference type="NCBIfam" id="TIGR00536">
    <property type="entry name" value="hemK_fam"/>
    <property type="match status" value="1"/>
</dbReference>
<reference evidence="8 9" key="1">
    <citation type="submission" date="2019-05" db="EMBL/GenBank/DDBJ databases">
        <title>Complete genome sequencing of Anaerostipes rhamnosivorans.</title>
        <authorList>
            <person name="Bui T.P.N."/>
            <person name="de Vos W.M."/>
        </authorList>
    </citation>
    <scope>NUCLEOTIDE SEQUENCE [LARGE SCALE GENOMIC DNA]</scope>
    <source>
        <strain evidence="8 9">1y2</strain>
    </source>
</reference>
<dbReference type="InterPro" id="IPR029063">
    <property type="entry name" value="SAM-dependent_MTases_sf"/>
</dbReference>
<dbReference type="InterPro" id="IPR004556">
    <property type="entry name" value="HemK-like"/>
</dbReference>
<dbReference type="GO" id="GO:0032259">
    <property type="term" value="P:methylation"/>
    <property type="evidence" value="ECO:0007669"/>
    <property type="project" value="UniProtKB-KW"/>
</dbReference>
<evidence type="ECO:0000256" key="1">
    <source>
        <dbReference type="ARBA" id="ARBA00022603"/>
    </source>
</evidence>
<evidence type="ECO:0000256" key="2">
    <source>
        <dbReference type="ARBA" id="ARBA00022679"/>
    </source>
</evidence>
<sequence>MNRKIWVTYGAQKLREAGIDNPDGEAWYLFSHSFSLSREDYLFSMTAPVEDGEELERYKALLERRVTERIPLQYLTGTQDFMGYTFRVTPDVLIPRQDTECVIEAVVQGGYSHESILDVCTGSGCIAISLCLMLEPKICVGTDIDEKALEIAKENGRRLAPMVKFKKSDLFSGVEGSYDLIISNPPYIPTKDCMELMPEVKDHEPMLALDGKEDGLYFYRKLVREAPDYLNAGGTLVFEIGYDQGPAVKTMMEEAGFSSVKIKKDLAGLDRMVIGTLTEGEEDV</sequence>
<dbReference type="InterPro" id="IPR007848">
    <property type="entry name" value="Small_mtfrase_dom"/>
</dbReference>
<dbReference type="InterPro" id="IPR019874">
    <property type="entry name" value="RF_methyltr_PrmC"/>
</dbReference>
<feature type="binding site" evidence="5">
    <location>
        <position position="184"/>
    </location>
    <ligand>
        <name>S-adenosyl-L-methionine</name>
        <dbReference type="ChEBI" id="CHEBI:59789"/>
    </ligand>
</feature>
<proteinExistence type="inferred from homology"/>
<evidence type="ECO:0000256" key="5">
    <source>
        <dbReference type="HAMAP-Rule" id="MF_02126"/>
    </source>
</evidence>
<accession>A0A4P8IEH0</accession>
<dbReference type="PANTHER" id="PTHR18895">
    <property type="entry name" value="HEMK METHYLTRANSFERASE"/>
    <property type="match status" value="1"/>
</dbReference>
<organism evidence="8 9">
    <name type="scientific">Anaerostipes rhamnosivorans</name>
    <dbReference type="NCBI Taxonomy" id="1229621"/>
    <lineage>
        <taxon>Bacteria</taxon>
        <taxon>Bacillati</taxon>
        <taxon>Bacillota</taxon>
        <taxon>Clostridia</taxon>
        <taxon>Lachnospirales</taxon>
        <taxon>Lachnospiraceae</taxon>
        <taxon>Anaerostipes</taxon>
    </lineage>
</organism>
<dbReference type="HAMAP" id="MF_02126">
    <property type="entry name" value="RF_methyltr_PrmC"/>
    <property type="match status" value="1"/>
</dbReference>
<dbReference type="Pfam" id="PF05175">
    <property type="entry name" value="MTS"/>
    <property type="match status" value="1"/>
</dbReference>
<dbReference type="InterPro" id="IPR050320">
    <property type="entry name" value="N5-glutamine_MTase"/>
</dbReference>
<keyword evidence="1 5" id="KW-0489">Methyltransferase</keyword>
<dbReference type="NCBIfam" id="TIGR03534">
    <property type="entry name" value="RF_mod_PrmC"/>
    <property type="match status" value="1"/>
</dbReference>
<feature type="domain" description="Release factor glutamine methyltransferase N-terminal" evidence="7">
    <location>
        <begin position="6"/>
        <end position="77"/>
    </location>
</feature>
<dbReference type="GO" id="GO:0102559">
    <property type="term" value="F:peptide chain release factor N(5)-glutamine methyltransferase activity"/>
    <property type="evidence" value="ECO:0007669"/>
    <property type="project" value="UniProtKB-EC"/>
</dbReference>